<reference evidence="2" key="1">
    <citation type="journal article" date="2014" name="Proc. Natl. Acad. Sci. U.S.A.">
        <title>Extensive sampling of basidiomycete genomes demonstrates inadequacy of the white-rot/brown-rot paradigm for wood decay fungi.</title>
        <authorList>
            <person name="Riley R."/>
            <person name="Salamov A.A."/>
            <person name="Brown D.W."/>
            <person name="Nagy L.G."/>
            <person name="Floudas D."/>
            <person name="Held B.W."/>
            <person name="Levasseur A."/>
            <person name="Lombard V."/>
            <person name="Morin E."/>
            <person name="Otillar R."/>
            <person name="Lindquist E.A."/>
            <person name="Sun H."/>
            <person name="LaButti K.M."/>
            <person name="Schmutz J."/>
            <person name="Jabbour D."/>
            <person name="Luo H."/>
            <person name="Baker S.E."/>
            <person name="Pisabarro A.G."/>
            <person name="Walton J.D."/>
            <person name="Blanchette R.A."/>
            <person name="Henrissat B."/>
            <person name="Martin F."/>
            <person name="Cullen D."/>
            <person name="Hibbett D.S."/>
            <person name="Grigoriev I.V."/>
        </authorList>
    </citation>
    <scope>NUCLEOTIDE SEQUENCE [LARGE SCALE GENOMIC DNA]</scope>
    <source>
        <strain evidence="2">MUCL 33604</strain>
    </source>
</reference>
<dbReference type="AlphaFoldDB" id="A0A067PJF2"/>
<protein>
    <submittedName>
        <fullName evidence="1">Uncharacterized protein</fullName>
    </submittedName>
</protein>
<dbReference type="Proteomes" id="UP000027265">
    <property type="component" value="Unassembled WGS sequence"/>
</dbReference>
<organism evidence="1 2">
    <name type="scientific">Jaapia argillacea MUCL 33604</name>
    <dbReference type="NCBI Taxonomy" id="933084"/>
    <lineage>
        <taxon>Eukaryota</taxon>
        <taxon>Fungi</taxon>
        <taxon>Dikarya</taxon>
        <taxon>Basidiomycota</taxon>
        <taxon>Agaricomycotina</taxon>
        <taxon>Agaricomycetes</taxon>
        <taxon>Agaricomycetidae</taxon>
        <taxon>Jaapiales</taxon>
        <taxon>Jaapiaceae</taxon>
        <taxon>Jaapia</taxon>
    </lineage>
</organism>
<dbReference type="InParanoid" id="A0A067PJF2"/>
<dbReference type="HOGENOM" id="CLU_1107277_0_0_1"/>
<evidence type="ECO:0000313" key="2">
    <source>
        <dbReference type="Proteomes" id="UP000027265"/>
    </source>
</evidence>
<proteinExistence type="predicted"/>
<name>A0A067PJF2_9AGAM</name>
<evidence type="ECO:0000313" key="1">
    <source>
        <dbReference type="EMBL" id="KDQ50596.1"/>
    </source>
</evidence>
<accession>A0A067PJF2</accession>
<gene>
    <name evidence="1" type="ORF">JAAARDRAFT_580553</name>
</gene>
<keyword evidence="2" id="KW-1185">Reference proteome</keyword>
<sequence>MDKEYCQKLERLPLSDMSQITNQCDPSRNTCDKPFASKPSCVQSDRPPLQTGTPSGFHLRCQPPTWPAALVAPMPRATRQTTLRWVEVCREKGLDVIFDDWAEEVDSVMSIGTRTARNREAIANSFAIYVREAYPTLANEWNQEGLLDRLYRFFCRRVECSRSKKHPGERMSYHSMLTLRWNVLGILNDLTQPDPIQAKANTDETYRWVKTVQNRLKLRSEVAEKMYFGPPEAKLLMATAMTDPVSPFSIA</sequence>
<dbReference type="EMBL" id="KL197758">
    <property type="protein sequence ID" value="KDQ50596.1"/>
    <property type="molecule type" value="Genomic_DNA"/>
</dbReference>